<feature type="transmembrane region" description="Helical" evidence="7">
    <location>
        <begin position="154"/>
        <end position="174"/>
    </location>
</feature>
<evidence type="ECO:0000256" key="4">
    <source>
        <dbReference type="ARBA" id="ARBA00022729"/>
    </source>
</evidence>
<evidence type="ECO:0000313" key="10">
    <source>
        <dbReference type="EMBL" id="EDW03543.1"/>
    </source>
</evidence>
<dbReference type="PhylomeDB" id="B4JE23"/>
<dbReference type="OMA" id="FRPREEW"/>
<evidence type="ECO:0000256" key="7">
    <source>
        <dbReference type="SAM" id="Phobius"/>
    </source>
</evidence>
<keyword evidence="11" id="KW-1185">Reference proteome</keyword>
<evidence type="ECO:0000256" key="1">
    <source>
        <dbReference type="ARBA" id="ARBA00004167"/>
    </source>
</evidence>
<dbReference type="OrthoDB" id="27095at2759"/>
<dbReference type="STRING" id="7222.B4JE23"/>
<dbReference type="AlphaFoldDB" id="B4JE23"/>
<evidence type="ECO:0000256" key="3">
    <source>
        <dbReference type="ARBA" id="ARBA00022692"/>
    </source>
</evidence>
<dbReference type="InterPro" id="IPR013784">
    <property type="entry name" value="Carb-bd-like_fold"/>
</dbReference>
<dbReference type="Proteomes" id="UP000001070">
    <property type="component" value="Unassembled WGS sequence"/>
</dbReference>
<dbReference type="SUPFAM" id="SSF49452">
    <property type="entry name" value="Starch-binding domain-like"/>
    <property type="match status" value="1"/>
</dbReference>
<feature type="signal peptide" evidence="8">
    <location>
        <begin position="1"/>
        <end position="20"/>
    </location>
</feature>
<evidence type="ECO:0000313" key="11">
    <source>
        <dbReference type="Proteomes" id="UP000001070"/>
    </source>
</evidence>
<name>B4JE23_DROGR</name>
<evidence type="ECO:0000256" key="6">
    <source>
        <dbReference type="ARBA" id="ARBA00023136"/>
    </source>
</evidence>
<dbReference type="GO" id="GO:0072546">
    <property type="term" value="C:EMC complex"/>
    <property type="evidence" value="ECO:0007669"/>
    <property type="project" value="TreeGrafter"/>
</dbReference>
<evidence type="ECO:0000256" key="8">
    <source>
        <dbReference type="SAM" id="SignalP"/>
    </source>
</evidence>
<feature type="chain" id="PRO_5002808959" evidence="8">
    <location>
        <begin position="21"/>
        <end position="230"/>
    </location>
</feature>
<accession>B4JE23</accession>
<dbReference type="PANTHER" id="PTHR13605:SF4">
    <property type="entry name" value="ER MEMBRANE PROTEIN COMPLEX SUBUNIT 7"/>
    <property type="match status" value="1"/>
</dbReference>
<dbReference type="KEGG" id="dgr:6562263"/>
<reference evidence="10 11" key="1">
    <citation type="journal article" date="2007" name="Nature">
        <title>Evolution of genes and genomes on the Drosophila phylogeny.</title>
        <authorList>
            <consortium name="Drosophila 12 Genomes Consortium"/>
            <person name="Clark A.G."/>
            <person name="Eisen M.B."/>
            <person name="Smith D.R."/>
            <person name="Bergman C.M."/>
            <person name="Oliver B."/>
            <person name="Markow T.A."/>
            <person name="Kaufman T.C."/>
            <person name="Kellis M."/>
            <person name="Gelbart W."/>
            <person name="Iyer V.N."/>
            <person name="Pollard D.A."/>
            <person name="Sackton T.B."/>
            <person name="Larracuente A.M."/>
            <person name="Singh N.D."/>
            <person name="Abad J.P."/>
            <person name="Abt D.N."/>
            <person name="Adryan B."/>
            <person name="Aguade M."/>
            <person name="Akashi H."/>
            <person name="Anderson W.W."/>
            <person name="Aquadro C.F."/>
            <person name="Ardell D.H."/>
            <person name="Arguello R."/>
            <person name="Artieri C.G."/>
            <person name="Barbash D.A."/>
            <person name="Barker D."/>
            <person name="Barsanti P."/>
            <person name="Batterham P."/>
            <person name="Batzoglou S."/>
            <person name="Begun D."/>
            <person name="Bhutkar A."/>
            <person name="Blanco E."/>
            <person name="Bosak S.A."/>
            <person name="Bradley R.K."/>
            <person name="Brand A.D."/>
            <person name="Brent M.R."/>
            <person name="Brooks A.N."/>
            <person name="Brown R.H."/>
            <person name="Butlin R.K."/>
            <person name="Caggese C."/>
            <person name="Calvi B.R."/>
            <person name="Bernardo de Carvalho A."/>
            <person name="Caspi A."/>
            <person name="Castrezana S."/>
            <person name="Celniker S.E."/>
            <person name="Chang J.L."/>
            <person name="Chapple C."/>
            <person name="Chatterji S."/>
            <person name="Chinwalla A."/>
            <person name="Civetta A."/>
            <person name="Clifton S.W."/>
            <person name="Comeron J.M."/>
            <person name="Costello J.C."/>
            <person name="Coyne J.A."/>
            <person name="Daub J."/>
            <person name="David R.G."/>
            <person name="Delcher A.L."/>
            <person name="Delehaunty K."/>
            <person name="Do C.B."/>
            <person name="Ebling H."/>
            <person name="Edwards K."/>
            <person name="Eickbush T."/>
            <person name="Evans J.D."/>
            <person name="Filipski A."/>
            <person name="Findeiss S."/>
            <person name="Freyhult E."/>
            <person name="Fulton L."/>
            <person name="Fulton R."/>
            <person name="Garcia A.C."/>
            <person name="Gardiner A."/>
            <person name="Garfield D.A."/>
            <person name="Garvin B.E."/>
            <person name="Gibson G."/>
            <person name="Gilbert D."/>
            <person name="Gnerre S."/>
            <person name="Godfrey J."/>
            <person name="Good R."/>
            <person name="Gotea V."/>
            <person name="Gravely B."/>
            <person name="Greenberg A.J."/>
            <person name="Griffiths-Jones S."/>
            <person name="Gross S."/>
            <person name="Guigo R."/>
            <person name="Gustafson E.A."/>
            <person name="Haerty W."/>
            <person name="Hahn M.W."/>
            <person name="Halligan D.L."/>
            <person name="Halpern A.L."/>
            <person name="Halter G.M."/>
            <person name="Han M.V."/>
            <person name="Heger A."/>
            <person name="Hillier L."/>
            <person name="Hinrichs A.S."/>
            <person name="Holmes I."/>
            <person name="Hoskins R.A."/>
            <person name="Hubisz M.J."/>
            <person name="Hultmark D."/>
            <person name="Huntley M.A."/>
            <person name="Jaffe D.B."/>
            <person name="Jagadeeshan S."/>
            <person name="Jeck W.R."/>
            <person name="Johnson J."/>
            <person name="Jones C.D."/>
            <person name="Jordan W.C."/>
            <person name="Karpen G.H."/>
            <person name="Kataoka E."/>
            <person name="Keightley P.D."/>
            <person name="Kheradpour P."/>
            <person name="Kirkness E.F."/>
            <person name="Koerich L.B."/>
            <person name="Kristiansen K."/>
            <person name="Kudrna D."/>
            <person name="Kulathinal R.J."/>
            <person name="Kumar S."/>
            <person name="Kwok R."/>
            <person name="Lander E."/>
            <person name="Langley C.H."/>
            <person name="Lapoint R."/>
            <person name="Lazzaro B.P."/>
            <person name="Lee S.J."/>
            <person name="Levesque L."/>
            <person name="Li R."/>
            <person name="Lin C.F."/>
            <person name="Lin M.F."/>
            <person name="Lindblad-Toh K."/>
            <person name="Llopart A."/>
            <person name="Long M."/>
            <person name="Low L."/>
            <person name="Lozovsky E."/>
            <person name="Lu J."/>
            <person name="Luo M."/>
            <person name="Machado C.A."/>
            <person name="Makalowski W."/>
            <person name="Marzo M."/>
            <person name="Matsuda M."/>
            <person name="Matzkin L."/>
            <person name="McAllister B."/>
            <person name="McBride C.S."/>
            <person name="McKernan B."/>
            <person name="McKernan K."/>
            <person name="Mendez-Lago M."/>
            <person name="Minx P."/>
            <person name="Mollenhauer M.U."/>
            <person name="Montooth K."/>
            <person name="Mount S.M."/>
            <person name="Mu X."/>
            <person name="Myers E."/>
            <person name="Negre B."/>
            <person name="Newfeld S."/>
            <person name="Nielsen R."/>
            <person name="Noor M.A."/>
            <person name="O'Grady P."/>
            <person name="Pachter L."/>
            <person name="Papaceit M."/>
            <person name="Parisi M.J."/>
            <person name="Parisi M."/>
            <person name="Parts L."/>
            <person name="Pedersen J.S."/>
            <person name="Pesole G."/>
            <person name="Phillippy A.M."/>
            <person name="Ponting C.P."/>
            <person name="Pop M."/>
            <person name="Porcelli D."/>
            <person name="Powell J.R."/>
            <person name="Prohaska S."/>
            <person name="Pruitt K."/>
            <person name="Puig M."/>
            <person name="Quesneville H."/>
            <person name="Ram K.R."/>
            <person name="Rand D."/>
            <person name="Rasmussen M.D."/>
            <person name="Reed L.K."/>
            <person name="Reenan R."/>
            <person name="Reily A."/>
            <person name="Remington K.A."/>
            <person name="Rieger T.T."/>
            <person name="Ritchie M.G."/>
            <person name="Robin C."/>
            <person name="Rogers Y.H."/>
            <person name="Rohde C."/>
            <person name="Rozas J."/>
            <person name="Rubenfield M.J."/>
            <person name="Ruiz A."/>
            <person name="Russo S."/>
            <person name="Salzberg S.L."/>
            <person name="Sanchez-Gracia A."/>
            <person name="Saranga D.J."/>
            <person name="Sato H."/>
            <person name="Schaeffer S.W."/>
            <person name="Schatz M.C."/>
            <person name="Schlenke T."/>
            <person name="Schwartz R."/>
            <person name="Segarra C."/>
            <person name="Singh R.S."/>
            <person name="Sirot L."/>
            <person name="Sirota M."/>
            <person name="Sisneros N.B."/>
            <person name="Smith C.D."/>
            <person name="Smith T.F."/>
            <person name="Spieth J."/>
            <person name="Stage D.E."/>
            <person name="Stark A."/>
            <person name="Stephan W."/>
            <person name="Strausberg R.L."/>
            <person name="Strempel S."/>
            <person name="Sturgill D."/>
            <person name="Sutton G."/>
            <person name="Sutton G.G."/>
            <person name="Tao W."/>
            <person name="Teichmann S."/>
            <person name="Tobari Y.N."/>
            <person name="Tomimura Y."/>
            <person name="Tsolas J.M."/>
            <person name="Valente V.L."/>
            <person name="Venter E."/>
            <person name="Venter J.C."/>
            <person name="Vicario S."/>
            <person name="Vieira F.G."/>
            <person name="Vilella A.J."/>
            <person name="Villasante A."/>
            <person name="Walenz B."/>
            <person name="Wang J."/>
            <person name="Wasserman M."/>
            <person name="Watts T."/>
            <person name="Wilson D."/>
            <person name="Wilson R.K."/>
            <person name="Wing R.A."/>
            <person name="Wolfner M.F."/>
            <person name="Wong A."/>
            <person name="Wong G.K."/>
            <person name="Wu C.I."/>
            <person name="Wu G."/>
            <person name="Yamamoto D."/>
            <person name="Yang H.P."/>
            <person name="Yang S.P."/>
            <person name="Yorke J.A."/>
            <person name="Yoshida K."/>
            <person name="Zdobnov E."/>
            <person name="Zhang P."/>
            <person name="Zhang Y."/>
            <person name="Zimin A.V."/>
            <person name="Baldwin J."/>
            <person name="Abdouelleil A."/>
            <person name="Abdulkadir J."/>
            <person name="Abebe A."/>
            <person name="Abera B."/>
            <person name="Abreu J."/>
            <person name="Acer S.C."/>
            <person name="Aftuck L."/>
            <person name="Alexander A."/>
            <person name="An P."/>
            <person name="Anderson E."/>
            <person name="Anderson S."/>
            <person name="Arachi H."/>
            <person name="Azer M."/>
            <person name="Bachantsang P."/>
            <person name="Barry A."/>
            <person name="Bayul T."/>
            <person name="Berlin A."/>
            <person name="Bessette D."/>
            <person name="Bloom T."/>
            <person name="Blye J."/>
            <person name="Boguslavskiy L."/>
            <person name="Bonnet C."/>
            <person name="Boukhgalter B."/>
            <person name="Bourzgui I."/>
            <person name="Brown A."/>
            <person name="Cahill P."/>
            <person name="Channer S."/>
            <person name="Cheshatsang Y."/>
            <person name="Chuda L."/>
            <person name="Citroen M."/>
            <person name="Collymore A."/>
            <person name="Cooke P."/>
            <person name="Costello M."/>
            <person name="D'Aco K."/>
            <person name="Daza R."/>
            <person name="De Haan G."/>
            <person name="DeGray S."/>
            <person name="DeMaso C."/>
            <person name="Dhargay N."/>
            <person name="Dooley K."/>
            <person name="Dooley E."/>
            <person name="Doricent M."/>
            <person name="Dorje P."/>
            <person name="Dorjee K."/>
            <person name="Dupes A."/>
            <person name="Elong R."/>
            <person name="Falk J."/>
            <person name="Farina A."/>
            <person name="Faro S."/>
            <person name="Ferguson D."/>
            <person name="Fisher S."/>
            <person name="Foley C.D."/>
            <person name="Franke A."/>
            <person name="Friedrich D."/>
            <person name="Gadbois L."/>
            <person name="Gearin G."/>
            <person name="Gearin C.R."/>
            <person name="Giannoukos G."/>
            <person name="Goode T."/>
            <person name="Graham J."/>
            <person name="Grandbois E."/>
            <person name="Grewal S."/>
            <person name="Gyaltsen K."/>
            <person name="Hafez N."/>
            <person name="Hagos B."/>
            <person name="Hall J."/>
            <person name="Henson C."/>
            <person name="Hollinger A."/>
            <person name="Honan T."/>
            <person name="Huard M.D."/>
            <person name="Hughes L."/>
            <person name="Hurhula B."/>
            <person name="Husby M.E."/>
            <person name="Kamat A."/>
            <person name="Kanga B."/>
            <person name="Kashin S."/>
            <person name="Khazanovich D."/>
            <person name="Kisner P."/>
            <person name="Lance K."/>
            <person name="Lara M."/>
            <person name="Lee W."/>
            <person name="Lennon N."/>
            <person name="Letendre F."/>
            <person name="LeVine R."/>
            <person name="Lipovsky A."/>
            <person name="Liu X."/>
            <person name="Liu J."/>
            <person name="Liu S."/>
            <person name="Lokyitsang T."/>
            <person name="Lokyitsang Y."/>
            <person name="Lubonja R."/>
            <person name="Lui A."/>
            <person name="MacDonald P."/>
            <person name="Magnisalis V."/>
            <person name="Maru K."/>
            <person name="Matthews C."/>
            <person name="McCusker W."/>
            <person name="McDonough S."/>
            <person name="Mehta T."/>
            <person name="Meldrim J."/>
            <person name="Meneus L."/>
            <person name="Mihai O."/>
            <person name="Mihalev A."/>
            <person name="Mihova T."/>
            <person name="Mittelman R."/>
            <person name="Mlenga V."/>
            <person name="Montmayeur A."/>
            <person name="Mulrain L."/>
            <person name="Navidi A."/>
            <person name="Naylor J."/>
            <person name="Negash T."/>
            <person name="Nguyen T."/>
            <person name="Nguyen N."/>
            <person name="Nicol R."/>
            <person name="Norbu C."/>
            <person name="Norbu N."/>
            <person name="Novod N."/>
            <person name="O'Neill B."/>
            <person name="Osman S."/>
            <person name="Markiewicz E."/>
            <person name="Oyono O.L."/>
            <person name="Patti C."/>
            <person name="Phunkhang P."/>
            <person name="Pierre F."/>
            <person name="Priest M."/>
            <person name="Raghuraman S."/>
            <person name="Rege F."/>
            <person name="Reyes R."/>
            <person name="Rise C."/>
            <person name="Rogov P."/>
            <person name="Ross K."/>
            <person name="Ryan E."/>
            <person name="Settipalli S."/>
            <person name="Shea T."/>
            <person name="Sherpa N."/>
            <person name="Shi L."/>
            <person name="Shih D."/>
            <person name="Sparrow T."/>
            <person name="Spaulding J."/>
            <person name="Stalker J."/>
            <person name="Stange-Thomann N."/>
            <person name="Stavropoulos S."/>
            <person name="Stone C."/>
            <person name="Strader C."/>
            <person name="Tesfaye S."/>
            <person name="Thomson T."/>
            <person name="Thoulutsang Y."/>
            <person name="Thoulutsang D."/>
            <person name="Topham K."/>
            <person name="Topping I."/>
            <person name="Tsamla T."/>
            <person name="Vassiliev H."/>
            <person name="Vo A."/>
            <person name="Wangchuk T."/>
            <person name="Wangdi T."/>
            <person name="Weiand M."/>
            <person name="Wilkinson J."/>
            <person name="Wilson A."/>
            <person name="Yadav S."/>
            <person name="Young G."/>
            <person name="Yu Q."/>
            <person name="Zembek L."/>
            <person name="Zhong D."/>
            <person name="Zimmer A."/>
            <person name="Zwirko Z."/>
            <person name="Jaffe D.B."/>
            <person name="Alvarez P."/>
            <person name="Brockman W."/>
            <person name="Butler J."/>
            <person name="Chin C."/>
            <person name="Gnerre S."/>
            <person name="Grabherr M."/>
            <person name="Kleber M."/>
            <person name="Mauceli E."/>
            <person name="MacCallum I."/>
        </authorList>
    </citation>
    <scope>NUCLEOTIDE SEQUENCE [LARGE SCALE GENOMIC DNA]</scope>
    <source>
        <strain evidence="11">Tucson 15287-2541.00</strain>
    </source>
</reference>
<evidence type="ECO:0000256" key="5">
    <source>
        <dbReference type="ARBA" id="ARBA00022989"/>
    </source>
</evidence>
<dbReference type="EMBL" id="CH916368">
    <property type="protein sequence ID" value="EDW03543.1"/>
    <property type="molecule type" value="Genomic_DNA"/>
</dbReference>
<organism evidence="11">
    <name type="scientific">Drosophila grimshawi</name>
    <name type="common">Hawaiian fruit fly</name>
    <name type="synonym">Idiomyia grimshawi</name>
    <dbReference type="NCBI Taxonomy" id="7222"/>
    <lineage>
        <taxon>Eukaryota</taxon>
        <taxon>Metazoa</taxon>
        <taxon>Ecdysozoa</taxon>
        <taxon>Arthropoda</taxon>
        <taxon>Hexapoda</taxon>
        <taxon>Insecta</taxon>
        <taxon>Pterygota</taxon>
        <taxon>Neoptera</taxon>
        <taxon>Endopterygota</taxon>
        <taxon>Diptera</taxon>
        <taxon>Brachycera</taxon>
        <taxon>Muscomorpha</taxon>
        <taxon>Ephydroidea</taxon>
        <taxon>Drosophilidae</taxon>
        <taxon>Drosophila</taxon>
        <taxon>Hawaiian Drosophila</taxon>
    </lineage>
</organism>
<dbReference type="GO" id="GO:0030246">
    <property type="term" value="F:carbohydrate binding"/>
    <property type="evidence" value="ECO:0007669"/>
    <property type="project" value="InterPro"/>
</dbReference>
<dbReference type="InterPro" id="IPR039163">
    <property type="entry name" value="EMC7"/>
</dbReference>
<sequence length="230" mass="26349">MFKKFLTFLGLFAFPKLLLSDDNFRELSTHSATTLYTIEGIILAPGPGLRVGSQWPADIKLSIDNGEYQGFVRRDGNFMISGIPAGSYVLYAHHADIFFQPIRVEIARNGNIRARQLSHIKPSHVIKLPYPLLLKPLERRKYFRTREQWNLLDYVLNPMVLLMVVPLLMMLLLSRLITDPETKREIESIQFPQIPNNMPDLGDLLASFVTGKRLPEKKKPTAGTAYKRRN</sequence>
<gene>
    <name evidence="10" type="primary">Dgri\GH11292</name>
    <name evidence="10" type="ORF">Dgri_GH11292</name>
</gene>
<comment type="similarity">
    <text evidence="2">Belongs to the EMC7 family.</text>
</comment>
<dbReference type="InterPro" id="IPR019008">
    <property type="entry name" value="Beta_sandwich_EMC7"/>
</dbReference>
<keyword evidence="3 7" id="KW-0812">Transmembrane</keyword>
<evidence type="ECO:0000259" key="9">
    <source>
        <dbReference type="Pfam" id="PF09430"/>
    </source>
</evidence>
<comment type="subcellular location">
    <subcellularLocation>
        <location evidence="1">Membrane</location>
        <topology evidence="1">Single-pass membrane protein</topology>
    </subcellularLocation>
</comment>
<evidence type="ECO:0000256" key="2">
    <source>
        <dbReference type="ARBA" id="ARBA00008880"/>
    </source>
</evidence>
<protein>
    <submittedName>
        <fullName evidence="10">GH11292</fullName>
    </submittedName>
</protein>
<keyword evidence="4 8" id="KW-0732">Signal</keyword>
<dbReference type="PANTHER" id="PTHR13605">
    <property type="entry name" value="ER MEMBRANE PROTEIN COMPLEX SUBUNIT 7"/>
    <property type="match status" value="1"/>
</dbReference>
<dbReference type="eggNOG" id="KOG3306">
    <property type="taxonomic scope" value="Eukaryota"/>
</dbReference>
<keyword evidence="5 7" id="KW-1133">Transmembrane helix</keyword>
<proteinExistence type="inferred from homology"/>
<keyword evidence="6 7" id="KW-0472">Membrane</keyword>
<dbReference type="InParanoid" id="B4JE23"/>
<dbReference type="HOGENOM" id="CLU_073620_1_0_1"/>
<feature type="domain" description="ER membrane protein complex subunit 7 beta-sandwich" evidence="9">
    <location>
        <begin position="54"/>
        <end position="162"/>
    </location>
</feature>
<dbReference type="Pfam" id="PF09430">
    <property type="entry name" value="EMC7_beta-sandw"/>
    <property type="match status" value="1"/>
</dbReference>